<evidence type="ECO:0000259" key="2">
    <source>
        <dbReference type="Pfam" id="PF00535"/>
    </source>
</evidence>
<feature type="non-terminal residue" evidence="3">
    <location>
        <position position="347"/>
    </location>
</feature>
<sequence length="347" mass="39576">MPPAYYLMAKRLILSTLNQDMAPVFPPAFLPSKVPPREEPGSQALGAGGVAFYVDQWILSAKEEEEYKLKWDGIRYNQFASDRISVRRHIPDDREAGCKKFKYDLKELEKTSVIIPFHNEPYTVILRLVHSILDRSPPELLEEVILVDDNSSWVRVFGGERPSLPAKVERHRILSLQSRQNTPTKPLDDYVAQLEGKVKIVRLEKRSGLIQAKLKGADAARGPVLTFLDVHTECFPGWLEPLLNEIKINIRTAISPIIVYVDGTTLEMKNWPSSHIEWGSFTWDMYFDTRPPPQANQMRPGGPYSAINTSTIAGGMFSIHRDFFEELGRYDSKFEIWGGENLELSFK</sequence>
<dbReference type="EMBL" id="JBJKFK010003602">
    <property type="protein sequence ID" value="KAL3309734.1"/>
    <property type="molecule type" value="Genomic_DNA"/>
</dbReference>
<feature type="domain" description="Glycosyltransferase 2-like" evidence="2">
    <location>
        <begin position="112"/>
        <end position="151"/>
    </location>
</feature>
<gene>
    <name evidence="3" type="primary">GLY-5_3</name>
    <name evidence="3" type="ORF">Ciccas_011717</name>
</gene>
<dbReference type="SUPFAM" id="SSF53448">
    <property type="entry name" value="Nucleotide-diphospho-sugar transferases"/>
    <property type="match status" value="1"/>
</dbReference>
<evidence type="ECO:0000313" key="3">
    <source>
        <dbReference type="EMBL" id="KAL3309734.1"/>
    </source>
</evidence>
<evidence type="ECO:0000313" key="4">
    <source>
        <dbReference type="Proteomes" id="UP001626550"/>
    </source>
</evidence>
<keyword evidence="1" id="KW-1015">Disulfide bond</keyword>
<keyword evidence="4" id="KW-1185">Reference proteome</keyword>
<dbReference type="Gene3D" id="3.90.550.10">
    <property type="entry name" value="Spore Coat Polysaccharide Biosynthesis Protein SpsA, Chain A"/>
    <property type="match status" value="1"/>
</dbReference>
<name>A0ABD2PQH6_9PLAT</name>
<protein>
    <submittedName>
        <fullName evidence="3">UDP-N-acetyl-alpha-D-galactosamine polypeptide N-acetylgalactosaminyltransferase</fullName>
    </submittedName>
</protein>
<proteinExistence type="predicted"/>
<feature type="domain" description="Glycosyltransferase 2-like" evidence="2">
    <location>
        <begin position="186"/>
        <end position="321"/>
    </location>
</feature>
<evidence type="ECO:0000256" key="1">
    <source>
        <dbReference type="ARBA" id="ARBA00023157"/>
    </source>
</evidence>
<dbReference type="Pfam" id="PF00535">
    <property type="entry name" value="Glycos_transf_2"/>
    <property type="match status" value="2"/>
</dbReference>
<accession>A0ABD2PQH6</accession>
<dbReference type="PANTHER" id="PTHR11675">
    <property type="entry name" value="N-ACETYLGALACTOSAMINYLTRANSFERASE"/>
    <property type="match status" value="1"/>
</dbReference>
<organism evidence="3 4">
    <name type="scientific">Cichlidogyrus casuarinus</name>
    <dbReference type="NCBI Taxonomy" id="1844966"/>
    <lineage>
        <taxon>Eukaryota</taxon>
        <taxon>Metazoa</taxon>
        <taxon>Spiralia</taxon>
        <taxon>Lophotrochozoa</taxon>
        <taxon>Platyhelminthes</taxon>
        <taxon>Monogenea</taxon>
        <taxon>Monopisthocotylea</taxon>
        <taxon>Dactylogyridea</taxon>
        <taxon>Ancyrocephalidae</taxon>
        <taxon>Cichlidogyrus</taxon>
    </lineage>
</organism>
<comment type="caution">
    <text evidence="3">The sequence shown here is derived from an EMBL/GenBank/DDBJ whole genome shotgun (WGS) entry which is preliminary data.</text>
</comment>
<dbReference type="Proteomes" id="UP001626550">
    <property type="component" value="Unassembled WGS sequence"/>
</dbReference>
<dbReference type="InterPro" id="IPR029044">
    <property type="entry name" value="Nucleotide-diphossugar_trans"/>
</dbReference>
<dbReference type="PANTHER" id="PTHR11675:SF101">
    <property type="entry name" value="POLYPEPTIDE N-ACETYLGALACTOSAMINYLTRANSFERASE 5"/>
    <property type="match status" value="1"/>
</dbReference>
<dbReference type="AlphaFoldDB" id="A0ABD2PQH6"/>
<dbReference type="InterPro" id="IPR001173">
    <property type="entry name" value="Glyco_trans_2-like"/>
</dbReference>
<reference evidence="3 4" key="1">
    <citation type="submission" date="2024-11" db="EMBL/GenBank/DDBJ databases">
        <title>Adaptive evolution of stress response genes in parasites aligns with host niche diversity.</title>
        <authorList>
            <person name="Hahn C."/>
            <person name="Resl P."/>
        </authorList>
    </citation>
    <scope>NUCLEOTIDE SEQUENCE [LARGE SCALE GENOMIC DNA]</scope>
    <source>
        <strain evidence="3">EGGRZ-B1_66</strain>
        <tissue evidence="3">Body</tissue>
    </source>
</reference>